<evidence type="ECO:0000313" key="12">
    <source>
        <dbReference type="EMBL" id="KPA86941.1"/>
    </source>
</evidence>
<dbReference type="InterPro" id="IPR027417">
    <property type="entry name" value="P-loop_NTPase"/>
</dbReference>
<sequence>MPPKGTKRAPAKAAAVTKPADDAVTLPSPDPSTMAPSTAAAGPARKRARTSIEAAANRDEVEVDRSVASVTSETPTVITIDEDDDSRTASETATTNTAAAQSRRAPRRSRQTTLTGDVVDPPEKAVKGGRAKARKEDSAAAAAPDMTLGGELKPSPPVSAAKKTGSKANGASTASSPALDGPAAAPMLEQALLAHVRNALVLYSLKRSQRVIRLTTVTSAAQRTDAMNAYAASIEAAVGAAAVQQPPSSAVGELEDRTAPAHADEADEAVEDSASHDVEVDDAQGFLALPCVQYFIVNECARVARAVREGGGNGYGDDPAQRAMALLGLLLSMLDTPGSFVTLLLLACPSCRSIGIVTDTVSKVIEFLVLSQRVKREDVLRMDQAKACEVLGLLDGCRDDSGVPVEPLRCCPYGEAHVNLQLLLAGRVHLQGSVRNCTLQYSLVPFQMHDFPAIAEAAKQYYRGYEEYTATWERRYNEQRVGGYENSAAQSLWRKPTNPPELQKKTLALLANKADGVTWAEDVFHKIFPDTVVPGQPHLSCGDLQARIRAVYAYTRADVLGRGGFFKVALNTPSSYFRGQAAAGMLVGSELVYFPHLFSLLKVFQHIAEGILHGVGNDDRVPPCLCNSKAASLSPSFLMVEEHLPYVAALRRCREEQYLLVDESKEAAEAVLCNSQVPVDVDAVAEDKEEEKALAKVETDSNDTGGTEQMGSNVSYYAAGSFARFHATLDLVGQMSAEQTMNYVARVTADSAEALPVAAVPRTYIHAALKRHQLEDVQWMWSKETEGYREHVQVPLYCVVPSTTAAQRPVVQRTGMMFYCATTEEVIVERGAATQTAKWSAAGNLIRGGLLCDDVGLGKTLAVLTLCAYDRASRESGAVDDDEDNAMSSPNRFWQATARNTVARTTSIVFNPDVLRWGFGPDTFLAGTAPHTVCPMRLPRTTLVVVPLSIAAQWIEELHKFYPGASYILFHGAKRTQYTAQDLQRADFVLTTYETLSTHLRHETDGLHYWLSRSADVGDDKACAEAASRGWQACRPSHLYAALQAFASSTVWSPLPDAGDSRFLNFNRSRGFVLDVHNTADVEAAVQHQRGRGRTRSGGGRRGRGRSENAGDNHDGVASPPPPPQLNKWVFVFQEPVGLPCFHCPVFSLYVNANGDPTNNAVEYQPAWQALYHRLCIDAPSPVSDSFLDGLWALVKGYSASIQAPPETSSYSMHTGLFDAAVGSSYTESLFALIFRTETRYPMSDHIRRLFVLHVLLPPLWQPLQMYWAEMKPHYAAVASAELTGQMPLRILDLLFHRVVLDESQKCGANSLFHLLLGERRWAVTGTPLNNNKTTALSTALSFLGMSSAAQLLSRTPHHRMYVFNTWLSRHTSNSQFFNRMHFSRTVCTALKRLMARLCVPVYPNEEFQDPSFCLCSLCTQDGAYGAAAGVGATIPLEWRRREEQRQFLCDLPCLPNVLMEIFALTMVRHERSQQVSRELQLPPVRYTTHRVDLSGDEMQLYDRVARAVMQVAARLHRQGVLSSRMGHAMQWAQALCRLCLHPSRVGDAALLRGDIEAHLLRAVRFVGNDSSPSPANLAAAVEEASFVEVTAQEALEWAQMLAANNTKRAHISFTVQIATATNSGRGRSAQKIPEETVAALNDLQADPPLLPLCGVCLDDMVAPTLLSCFHMYCKECVIGVIDASRSFAGNVIAKCPYCRDPKSLLVEKRVITIGHEAAINEEATAQTAPEADDAPSGVLDTDDGEAALIRIGDGSRVCAFVALVAQIWAAEPGDGILVFSKYPAFLQLAHDTIQAAGYAPYIVRGASTLAQRQRVMRALQQPGGALPVPHRILFVTSRSANAGLNLTFANHVIFLEPNLNPAMEQQAVGRVHRFGQLKQVYVHHLYAPRTIEEVIYVRSVRLREQATQQPVARPPAAMAADAVNANEVQRDTQFGRIAPAEISLLLEYPVPPQRA</sequence>
<evidence type="ECO:0008006" key="14">
    <source>
        <dbReference type="Google" id="ProtNLM"/>
    </source>
</evidence>
<dbReference type="OrthoDB" id="261644at2759"/>
<dbReference type="Gene3D" id="3.40.50.300">
    <property type="entry name" value="P-loop containing nucleotide triphosphate hydrolases"/>
    <property type="match status" value="2"/>
</dbReference>
<evidence type="ECO:0000259" key="11">
    <source>
        <dbReference type="PROSITE" id="PS51194"/>
    </source>
</evidence>
<dbReference type="Pfam" id="PF00176">
    <property type="entry name" value="SNF2-rel_dom"/>
    <property type="match status" value="2"/>
</dbReference>
<dbReference type="SUPFAM" id="SSF52540">
    <property type="entry name" value="P-loop containing nucleoside triphosphate hydrolases"/>
    <property type="match status" value="2"/>
</dbReference>
<feature type="compositionally biased region" description="Basic and acidic residues" evidence="9">
    <location>
        <begin position="1105"/>
        <end position="1115"/>
    </location>
</feature>
<dbReference type="Proteomes" id="UP000037923">
    <property type="component" value="Unassembled WGS sequence"/>
</dbReference>
<dbReference type="CDD" id="cd18793">
    <property type="entry name" value="SF2_C_SNF"/>
    <property type="match status" value="1"/>
</dbReference>
<evidence type="ECO:0000313" key="13">
    <source>
        <dbReference type="Proteomes" id="UP000037923"/>
    </source>
</evidence>
<dbReference type="OMA" id="PCVQYFI"/>
<dbReference type="InterPro" id="IPR000330">
    <property type="entry name" value="SNF2_N"/>
</dbReference>
<feature type="compositionally biased region" description="Basic and acidic residues" evidence="9">
    <location>
        <begin position="56"/>
        <end position="65"/>
    </location>
</feature>
<evidence type="ECO:0000256" key="1">
    <source>
        <dbReference type="ARBA" id="ARBA00022723"/>
    </source>
</evidence>
<evidence type="ECO:0000256" key="3">
    <source>
        <dbReference type="ARBA" id="ARBA00022771"/>
    </source>
</evidence>
<dbReference type="InterPro" id="IPR014001">
    <property type="entry name" value="Helicase_ATP-bd"/>
</dbReference>
<dbReference type="GO" id="GO:0008270">
    <property type="term" value="F:zinc ion binding"/>
    <property type="evidence" value="ECO:0007669"/>
    <property type="project" value="UniProtKB-KW"/>
</dbReference>
<dbReference type="InterPro" id="IPR001841">
    <property type="entry name" value="Znf_RING"/>
</dbReference>
<proteinExistence type="predicted"/>
<dbReference type="GO" id="GO:0008094">
    <property type="term" value="F:ATP-dependent activity, acting on DNA"/>
    <property type="evidence" value="ECO:0007669"/>
    <property type="project" value="TreeGrafter"/>
</dbReference>
<dbReference type="SMART" id="SM00184">
    <property type="entry name" value="RING"/>
    <property type="match status" value="1"/>
</dbReference>
<feature type="region of interest" description="Disordered" evidence="9">
    <location>
        <begin position="1"/>
        <end position="179"/>
    </location>
</feature>
<gene>
    <name evidence="12" type="ORF">ABB37_00968</name>
</gene>
<keyword evidence="13" id="KW-1185">Reference proteome</keyword>
<dbReference type="SMART" id="SM00487">
    <property type="entry name" value="DEXDc"/>
    <property type="match status" value="1"/>
</dbReference>
<evidence type="ECO:0000256" key="4">
    <source>
        <dbReference type="ARBA" id="ARBA00022801"/>
    </source>
</evidence>
<reference evidence="12 13" key="1">
    <citation type="submission" date="2015-07" db="EMBL/GenBank/DDBJ databases">
        <title>High-quality genome of monoxenous trypanosomatid Leptomonas pyrrhocoris.</title>
        <authorList>
            <person name="Flegontov P."/>
            <person name="Butenko A."/>
            <person name="Firsov S."/>
            <person name="Vlcek C."/>
            <person name="Logacheva M.D."/>
            <person name="Field M."/>
            <person name="Filatov D."/>
            <person name="Flegontova O."/>
            <person name="Gerasimov E."/>
            <person name="Jackson A.P."/>
            <person name="Kelly S."/>
            <person name="Opperdoes F."/>
            <person name="O'Reilly A."/>
            <person name="Votypka J."/>
            <person name="Yurchenko V."/>
            <person name="Lukes J."/>
        </authorList>
    </citation>
    <scope>NUCLEOTIDE SEQUENCE [LARGE SCALE GENOMIC DNA]</scope>
    <source>
        <strain evidence="12">H10</strain>
    </source>
</reference>
<dbReference type="InterPro" id="IPR050628">
    <property type="entry name" value="SNF2_RAD54_helicase_TF"/>
</dbReference>
<dbReference type="SUPFAM" id="SSF57850">
    <property type="entry name" value="RING/U-box"/>
    <property type="match status" value="1"/>
</dbReference>
<dbReference type="GO" id="GO:0016787">
    <property type="term" value="F:hydrolase activity"/>
    <property type="evidence" value="ECO:0007669"/>
    <property type="project" value="UniProtKB-KW"/>
</dbReference>
<dbReference type="PANTHER" id="PTHR45626">
    <property type="entry name" value="TRANSCRIPTION TERMINATION FACTOR 2-RELATED"/>
    <property type="match status" value="1"/>
</dbReference>
<dbReference type="SMART" id="SM00490">
    <property type="entry name" value="HELICc"/>
    <property type="match status" value="1"/>
</dbReference>
<dbReference type="RefSeq" id="XP_015665380.1">
    <property type="nucleotide sequence ID" value="XM_015797372.1"/>
</dbReference>
<comment type="caution">
    <text evidence="12">The sequence shown here is derived from an EMBL/GenBank/DDBJ whole genome shotgun (WGS) entry which is preliminary data.</text>
</comment>
<evidence type="ECO:0000256" key="5">
    <source>
        <dbReference type="ARBA" id="ARBA00022806"/>
    </source>
</evidence>
<feature type="compositionally biased region" description="Low complexity" evidence="9">
    <location>
        <begin position="89"/>
        <end position="103"/>
    </location>
</feature>
<dbReference type="Pfam" id="PF13445">
    <property type="entry name" value="zf-RING_UBOX"/>
    <property type="match status" value="1"/>
</dbReference>
<feature type="compositionally biased region" description="Polar residues" evidence="9">
    <location>
        <begin position="166"/>
        <end position="176"/>
    </location>
</feature>
<evidence type="ECO:0000256" key="6">
    <source>
        <dbReference type="ARBA" id="ARBA00022833"/>
    </source>
</evidence>
<keyword evidence="5" id="KW-0347">Helicase</keyword>
<dbReference type="GO" id="GO:0004386">
    <property type="term" value="F:helicase activity"/>
    <property type="evidence" value="ECO:0007669"/>
    <property type="project" value="UniProtKB-KW"/>
</dbReference>
<dbReference type="InterPro" id="IPR001650">
    <property type="entry name" value="Helicase_C-like"/>
</dbReference>
<name>A0A0N1J5J0_LEPPY</name>
<evidence type="ECO:0000256" key="8">
    <source>
        <dbReference type="PROSITE-ProRule" id="PRU00175"/>
    </source>
</evidence>
<dbReference type="Pfam" id="PF00271">
    <property type="entry name" value="Helicase_C"/>
    <property type="match status" value="1"/>
</dbReference>
<dbReference type="PROSITE" id="PS50089">
    <property type="entry name" value="ZF_RING_2"/>
    <property type="match status" value="1"/>
</dbReference>
<dbReference type="EMBL" id="LGTL01000001">
    <property type="protein sequence ID" value="KPA86941.1"/>
    <property type="molecule type" value="Genomic_DNA"/>
</dbReference>
<evidence type="ECO:0000256" key="2">
    <source>
        <dbReference type="ARBA" id="ARBA00022741"/>
    </source>
</evidence>
<dbReference type="PANTHER" id="PTHR45626:SF17">
    <property type="entry name" value="HELICASE-LIKE TRANSCRIPTION FACTOR"/>
    <property type="match status" value="1"/>
</dbReference>
<feature type="compositionally biased region" description="Basic and acidic residues" evidence="9">
    <location>
        <begin position="254"/>
        <end position="264"/>
    </location>
</feature>
<dbReference type="GO" id="GO:0006281">
    <property type="term" value="P:DNA repair"/>
    <property type="evidence" value="ECO:0007669"/>
    <property type="project" value="TreeGrafter"/>
</dbReference>
<keyword evidence="4" id="KW-0378">Hydrolase</keyword>
<feature type="domain" description="Helicase C-terminal" evidence="11">
    <location>
        <begin position="1763"/>
        <end position="1920"/>
    </location>
</feature>
<keyword evidence="3 8" id="KW-0863">Zinc-finger</keyword>
<dbReference type="InterPro" id="IPR017907">
    <property type="entry name" value="Znf_RING_CS"/>
</dbReference>
<dbReference type="InterPro" id="IPR027370">
    <property type="entry name" value="Znf-RING_euk"/>
</dbReference>
<dbReference type="GO" id="GO:0005524">
    <property type="term" value="F:ATP binding"/>
    <property type="evidence" value="ECO:0007669"/>
    <property type="project" value="UniProtKB-KW"/>
</dbReference>
<keyword evidence="1" id="KW-0479">Metal-binding</keyword>
<organism evidence="12 13">
    <name type="scientific">Leptomonas pyrrhocoris</name>
    <name type="common">Firebug parasite</name>
    <dbReference type="NCBI Taxonomy" id="157538"/>
    <lineage>
        <taxon>Eukaryota</taxon>
        <taxon>Discoba</taxon>
        <taxon>Euglenozoa</taxon>
        <taxon>Kinetoplastea</taxon>
        <taxon>Metakinetoplastina</taxon>
        <taxon>Trypanosomatida</taxon>
        <taxon>Trypanosomatidae</taxon>
        <taxon>Leishmaniinae</taxon>
        <taxon>Leptomonas</taxon>
    </lineage>
</organism>
<evidence type="ECO:0000256" key="9">
    <source>
        <dbReference type="SAM" id="MobiDB-lite"/>
    </source>
</evidence>
<feature type="compositionally biased region" description="Basic residues" evidence="9">
    <location>
        <begin position="1089"/>
        <end position="1104"/>
    </location>
</feature>
<dbReference type="GeneID" id="26901265"/>
<dbReference type="PROSITE" id="PS51194">
    <property type="entry name" value="HELICASE_CTER"/>
    <property type="match status" value="1"/>
</dbReference>
<dbReference type="PROSITE" id="PS00518">
    <property type="entry name" value="ZF_RING_1"/>
    <property type="match status" value="1"/>
</dbReference>
<feature type="domain" description="RING-type" evidence="10">
    <location>
        <begin position="1654"/>
        <end position="1700"/>
    </location>
</feature>
<dbReference type="Gene3D" id="3.30.40.10">
    <property type="entry name" value="Zinc/RING finger domain, C3HC4 (zinc finger)"/>
    <property type="match status" value="1"/>
</dbReference>
<feature type="region of interest" description="Disordered" evidence="9">
    <location>
        <begin position="249"/>
        <end position="275"/>
    </location>
</feature>
<dbReference type="InterPro" id="IPR013083">
    <property type="entry name" value="Znf_RING/FYVE/PHD"/>
</dbReference>
<feature type="compositionally biased region" description="Low complexity" evidence="9">
    <location>
        <begin position="11"/>
        <end position="25"/>
    </location>
</feature>
<feature type="compositionally biased region" description="Polar residues" evidence="9">
    <location>
        <begin position="68"/>
        <end position="77"/>
    </location>
</feature>
<keyword evidence="6" id="KW-0862">Zinc</keyword>
<keyword evidence="7" id="KW-0067">ATP-binding</keyword>
<dbReference type="InterPro" id="IPR049730">
    <property type="entry name" value="SNF2/RAD54-like_C"/>
</dbReference>
<protein>
    <recommendedName>
        <fullName evidence="14">RING-type domain-containing protein</fullName>
    </recommendedName>
</protein>
<accession>A0A0N1J5J0</accession>
<feature type="region of interest" description="Disordered" evidence="9">
    <location>
        <begin position="1084"/>
        <end position="1121"/>
    </location>
</feature>
<dbReference type="GO" id="GO:0005634">
    <property type="term" value="C:nucleus"/>
    <property type="evidence" value="ECO:0007669"/>
    <property type="project" value="TreeGrafter"/>
</dbReference>
<keyword evidence="2" id="KW-0547">Nucleotide-binding</keyword>
<evidence type="ECO:0000259" key="10">
    <source>
        <dbReference type="PROSITE" id="PS50089"/>
    </source>
</evidence>
<dbReference type="CDD" id="cd16449">
    <property type="entry name" value="RING-HC"/>
    <property type="match status" value="1"/>
</dbReference>
<dbReference type="VEuPathDB" id="TriTrypDB:LpyrH10_01_9680"/>
<feature type="compositionally biased region" description="Basic residues" evidence="9">
    <location>
        <begin position="1"/>
        <end position="10"/>
    </location>
</feature>
<evidence type="ECO:0000256" key="7">
    <source>
        <dbReference type="ARBA" id="ARBA00022840"/>
    </source>
</evidence>